<evidence type="ECO:0000313" key="3">
    <source>
        <dbReference type="Proteomes" id="UP000321606"/>
    </source>
</evidence>
<feature type="transmembrane region" description="Helical" evidence="1">
    <location>
        <begin position="70"/>
        <end position="92"/>
    </location>
</feature>
<evidence type="ECO:0000313" key="2">
    <source>
        <dbReference type="EMBL" id="BBM37157.1"/>
    </source>
</evidence>
<evidence type="ECO:0000256" key="1">
    <source>
        <dbReference type="SAM" id="Phobius"/>
    </source>
</evidence>
<keyword evidence="1" id="KW-0472">Membrane</keyword>
<gene>
    <name evidence="2" type="ORF">JCM16774_2116</name>
</gene>
<accession>A0A510JD69</accession>
<proteinExistence type="predicted"/>
<dbReference type="AlphaFoldDB" id="A0A510JD69"/>
<dbReference type="EMBL" id="AP019822">
    <property type="protein sequence ID" value="BBM37157.1"/>
    <property type="molecule type" value="Genomic_DNA"/>
</dbReference>
<dbReference type="STRING" id="714315.GCA_000516535_02111"/>
<keyword evidence="1" id="KW-1133">Transmembrane helix</keyword>
<organism evidence="2 3">
    <name type="scientific">Pseudoleptotrichia goodfellowii</name>
    <dbReference type="NCBI Taxonomy" id="157692"/>
    <lineage>
        <taxon>Bacteria</taxon>
        <taxon>Fusobacteriati</taxon>
        <taxon>Fusobacteriota</taxon>
        <taxon>Fusobacteriia</taxon>
        <taxon>Fusobacteriales</taxon>
        <taxon>Leptotrichiaceae</taxon>
        <taxon>Pseudoleptotrichia</taxon>
    </lineage>
</organism>
<protein>
    <submittedName>
        <fullName evidence="2">Uncharacterized protein</fullName>
    </submittedName>
</protein>
<keyword evidence="1" id="KW-0812">Transmembrane</keyword>
<feature type="transmembrane region" description="Helical" evidence="1">
    <location>
        <begin position="38"/>
        <end position="58"/>
    </location>
</feature>
<dbReference type="KEGG" id="lgo:JCM16774_2116"/>
<sequence>MMKQILKNKYLMKVFVGFVLLFLLRTIGVKFFTPTVVEWVVLEEIIKNILIFIISFFIKEDEKFKKEENTIKGICIFVLFYIIMRAVIIGSIM</sequence>
<reference evidence="2 3" key="1">
    <citation type="submission" date="2019-07" db="EMBL/GenBank/DDBJ databases">
        <title>Complete Genome Sequence of Leptotrichia goodfellowii Strain JCM 16774.</title>
        <authorList>
            <person name="Watanabe S."/>
            <person name="Cui L."/>
        </authorList>
    </citation>
    <scope>NUCLEOTIDE SEQUENCE [LARGE SCALE GENOMIC DNA]</scope>
    <source>
        <strain evidence="2 3">JCM16774</strain>
    </source>
</reference>
<dbReference type="Proteomes" id="UP000321606">
    <property type="component" value="Chromosome"/>
</dbReference>
<name>A0A510JD69_9FUSO</name>